<evidence type="ECO:0000313" key="1">
    <source>
        <dbReference type="EMBL" id="KAI4301332.1"/>
    </source>
</evidence>
<sequence>MKIKFILLACVVVFGFLGVCQGTLHKHFYKHSCPRAESIVQRIVSQRVLANPRVPARLLRIHFHDCFVRGCDGSILLNSTANNTAEKDALINLNLASFDVIDEIKAAIEKACPGIVSCADILALAARDAVSLQYKRSLWVVLTGRRDGRVSLVAEPPINLPTPGMNFTQLKQNFATKGLGVKDLTVLSGGHTIGIGHCFLFRGRLYNFTGRGDQDPSLDPTYAAFLKTQCPNNNNDFNSSVEMDPRSSTNFDTHYYSNLLHKKGLFTSDAALLTNNHAKRTVKQMLKTRRFFKAFAKSMKKMGRIGVLTGTAGEIRKQCWVVNS</sequence>
<comment type="caution">
    <text evidence="1">The sequence shown here is derived from an EMBL/GenBank/DDBJ whole genome shotgun (WGS) entry which is preliminary data.</text>
</comment>
<gene>
    <name evidence="1" type="ORF">L6164_034620</name>
</gene>
<proteinExistence type="predicted"/>
<accession>A0ACB9KVI4</accession>
<evidence type="ECO:0000313" key="2">
    <source>
        <dbReference type="Proteomes" id="UP000828941"/>
    </source>
</evidence>
<organism evidence="1 2">
    <name type="scientific">Bauhinia variegata</name>
    <name type="common">Purple orchid tree</name>
    <name type="synonym">Phanera variegata</name>
    <dbReference type="NCBI Taxonomy" id="167791"/>
    <lineage>
        <taxon>Eukaryota</taxon>
        <taxon>Viridiplantae</taxon>
        <taxon>Streptophyta</taxon>
        <taxon>Embryophyta</taxon>
        <taxon>Tracheophyta</taxon>
        <taxon>Spermatophyta</taxon>
        <taxon>Magnoliopsida</taxon>
        <taxon>eudicotyledons</taxon>
        <taxon>Gunneridae</taxon>
        <taxon>Pentapetalae</taxon>
        <taxon>rosids</taxon>
        <taxon>fabids</taxon>
        <taxon>Fabales</taxon>
        <taxon>Fabaceae</taxon>
        <taxon>Cercidoideae</taxon>
        <taxon>Cercideae</taxon>
        <taxon>Bauhiniinae</taxon>
        <taxon>Bauhinia</taxon>
    </lineage>
</organism>
<reference evidence="1 2" key="1">
    <citation type="journal article" date="2022" name="DNA Res.">
        <title>Chromosomal-level genome assembly of the orchid tree Bauhinia variegata (Leguminosae; Cercidoideae) supports the allotetraploid origin hypothesis of Bauhinia.</title>
        <authorList>
            <person name="Zhong Y."/>
            <person name="Chen Y."/>
            <person name="Zheng D."/>
            <person name="Pang J."/>
            <person name="Liu Y."/>
            <person name="Luo S."/>
            <person name="Meng S."/>
            <person name="Qian L."/>
            <person name="Wei D."/>
            <person name="Dai S."/>
            <person name="Zhou R."/>
        </authorList>
    </citation>
    <scope>NUCLEOTIDE SEQUENCE [LARGE SCALE GENOMIC DNA]</scope>
    <source>
        <strain evidence="1">BV-YZ2020</strain>
    </source>
</reference>
<dbReference type="Proteomes" id="UP000828941">
    <property type="component" value="Chromosome 13"/>
</dbReference>
<dbReference type="EMBL" id="CM039438">
    <property type="protein sequence ID" value="KAI4301332.1"/>
    <property type="molecule type" value="Genomic_DNA"/>
</dbReference>
<protein>
    <submittedName>
        <fullName evidence="1">Uncharacterized protein</fullName>
    </submittedName>
</protein>
<keyword evidence="2" id="KW-1185">Reference proteome</keyword>
<name>A0ACB9KVI4_BAUVA</name>